<evidence type="ECO:0000256" key="1">
    <source>
        <dbReference type="ARBA" id="ARBA00022723"/>
    </source>
</evidence>
<comment type="similarity">
    <text evidence="4">Belongs to the metallo-beta-lactamase superfamily. Type III sulfatase family.</text>
</comment>
<dbReference type="OrthoDB" id="9815874at2"/>
<keyword evidence="2" id="KW-0378">Hydrolase</keyword>
<dbReference type="GO" id="GO:0018909">
    <property type="term" value="P:dodecyl sulfate metabolic process"/>
    <property type="evidence" value="ECO:0007669"/>
    <property type="project" value="InterPro"/>
</dbReference>
<dbReference type="CDD" id="cd07710">
    <property type="entry name" value="arylsulfatase_Sdsa1-like_MBL-fold"/>
    <property type="match status" value="1"/>
</dbReference>
<dbReference type="Pfam" id="PF00753">
    <property type="entry name" value="Lactamase_B"/>
    <property type="match status" value="1"/>
</dbReference>
<evidence type="ECO:0000259" key="6">
    <source>
        <dbReference type="SMART" id="SM00849"/>
    </source>
</evidence>
<evidence type="ECO:0000256" key="3">
    <source>
        <dbReference type="ARBA" id="ARBA00022833"/>
    </source>
</evidence>
<keyword evidence="1" id="KW-0479">Metal-binding</keyword>
<sequence>MKRQIVVALIALIAGTLTGTAVRAQSSPPQPADATAATRDANQKLLNFLPFANKQDFEDIARGFIADLSNPVIKGASGNTVIDLTQYDFLKQNMGGEAPPTVNPSLWRQSQLLSAHGLFKVVDGIYQVRNVDLANITFVRGKTGWIVIDPLTSVETAKASLDLVNSKVENLPVTGVIFTHSHVDHFGGVRGVVDEKDVRSGKVPLVAPEGFMEEAVSENVFAGTVMSRRASYMYGNLLPKNPKGNVGGGLGLTTAAGTITLFEPSKLIKKTGETLNIDGIDIVFQMAPGTEAPAEMLFYFPQFKAIDLAEDATHTLHNILTLRGAKVRSAQKWAHYLDETLRLWGKDAVVSFSSHHWPQWGNDRVVEHLEKQRDLYRYINDQTLRMANQGMTMHEIADKFQLPDSLAKEFYSRGYYGNLKHNVRATYQLYLGWWDGNPANFDPYPPTDEAKRYVDLIGADKMLKGAKAAFDKGDYRWAAELTNKVVFAQPTNQAARNLEAASLEQLGYQAESGPARNFYLSGAQELRGGVHKVATPNTSSPDIIRGMTTEMFLDFLAIHLNGPKAAGKAYAFNVTFPDTKEKYALTVKNGVMNYSKDTVLQKADANITLDRSTLDDIALGKLKLGNLADSGQVKFDGDRAKFKEMLGLYDKFDFWFTIAEP</sequence>
<dbReference type="PATRIC" id="fig|656179.3.peg.3235"/>
<evidence type="ECO:0000313" key="7">
    <source>
        <dbReference type="EMBL" id="AKM31175.1"/>
    </source>
</evidence>
<dbReference type="RefSeq" id="WP_047906985.1">
    <property type="nucleotide sequence ID" value="NZ_CP011807.3"/>
</dbReference>
<evidence type="ECO:0000256" key="2">
    <source>
        <dbReference type="ARBA" id="ARBA00022801"/>
    </source>
</evidence>
<dbReference type="PANTHER" id="PTHR43223:SF1">
    <property type="entry name" value="ALKYL_ARYL-SULFATASE BDS1"/>
    <property type="match status" value="1"/>
</dbReference>
<dbReference type="KEGG" id="pfg:AB870_15190"/>
<keyword evidence="8" id="KW-1185">Reference proteome</keyword>
<organism evidence="7 8">
    <name type="scientific">Pandoraea faecigallinarum</name>
    <dbReference type="NCBI Taxonomy" id="656179"/>
    <lineage>
        <taxon>Bacteria</taxon>
        <taxon>Pseudomonadati</taxon>
        <taxon>Pseudomonadota</taxon>
        <taxon>Betaproteobacteria</taxon>
        <taxon>Burkholderiales</taxon>
        <taxon>Burkholderiaceae</taxon>
        <taxon>Pandoraea</taxon>
    </lineage>
</organism>
<dbReference type="FunFam" id="3.60.15.30:FF:000001">
    <property type="entry name" value="Alkyl/aryl-sulfatase BDS1"/>
    <property type="match status" value="1"/>
</dbReference>
<gene>
    <name evidence="7" type="ORF">AB870_15190</name>
</gene>
<evidence type="ECO:0000256" key="4">
    <source>
        <dbReference type="ARBA" id="ARBA00033751"/>
    </source>
</evidence>
<dbReference type="GO" id="GO:0046872">
    <property type="term" value="F:metal ion binding"/>
    <property type="evidence" value="ECO:0007669"/>
    <property type="project" value="UniProtKB-KW"/>
</dbReference>
<feature type="domain" description="Metallo-beta-lactamase" evidence="6">
    <location>
        <begin position="133"/>
        <end position="355"/>
    </location>
</feature>
<dbReference type="GO" id="GO:0046983">
    <property type="term" value="F:protein dimerization activity"/>
    <property type="evidence" value="ECO:0007669"/>
    <property type="project" value="InterPro"/>
</dbReference>
<proteinExistence type="inferred from homology"/>
<keyword evidence="5" id="KW-0732">Signal</keyword>
<accession>A0A0H3WU75</accession>
<dbReference type="AlphaFoldDB" id="A0A0H3WU75"/>
<dbReference type="SUPFAM" id="SSF55718">
    <property type="entry name" value="SCP-like"/>
    <property type="match status" value="1"/>
</dbReference>
<dbReference type="GO" id="GO:0018741">
    <property type="term" value="F:linear primary-alkylsulfatase activity"/>
    <property type="evidence" value="ECO:0007669"/>
    <property type="project" value="InterPro"/>
</dbReference>
<dbReference type="PANTHER" id="PTHR43223">
    <property type="entry name" value="ALKYL/ARYL-SULFATASE"/>
    <property type="match status" value="1"/>
</dbReference>
<dbReference type="InterPro" id="IPR036527">
    <property type="entry name" value="SCP2_sterol-bd_dom_sf"/>
</dbReference>
<keyword evidence="3" id="KW-0862">Zinc</keyword>
<dbReference type="Proteomes" id="UP000035651">
    <property type="component" value="Chromosome"/>
</dbReference>
<dbReference type="SMART" id="SM00849">
    <property type="entry name" value="Lactamase_B"/>
    <property type="match status" value="1"/>
</dbReference>
<dbReference type="InterPro" id="IPR001279">
    <property type="entry name" value="Metallo-B-lactamas"/>
</dbReference>
<feature type="signal peptide" evidence="5">
    <location>
        <begin position="1"/>
        <end position="24"/>
    </location>
</feature>
<dbReference type="InterPro" id="IPR038536">
    <property type="entry name" value="Alkyl/aryl-sulf_dimr_sf"/>
</dbReference>
<dbReference type="InterPro" id="IPR044097">
    <property type="entry name" value="Bds1/SdsA1_MBL-fold"/>
</dbReference>
<feature type="chain" id="PRO_5005203861" description="Metallo-beta-lactamase domain-containing protein" evidence="5">
    <location>
        <begin position="25"/>
        <end position="661"/>
    </location>
</feature>
<dbReference type="SUPFAM" id="SSF56281">
    <property type="entry name" value="Metallo-hydrolase/oxidoreductase"/>
    <property type="match status" value="1"/>
</dbReference>
<name>A0A0H3WU75_9BURK</name>
<reference evidence="7" key="1">
    <citation type="submission" date="2016-06" db="EMBL/GenBank/DDBJ databases">
        <title>Complete Genome Sequence of Pandoraea faecigallinarum DSM-23572.</title>
        <authorList>
            <person name="Yong D."/>
            <person name="Ee R."/>
            <person name="Lim Y.-L."/>
            <person name="Yin W.-F."/>
            <person name="Chan K.-G."/>
        </authorList>
    </citation>
    <scope>NUCLEOTIDE SEQUENCE</scope>
    <source>
        <strain evidence="7">DSM 23572</strain>
    </source>
</reference>
<dbReference type="Gene3D" id="3.60.15.30">
    <property type="entry name" value="Metallo-beta-lactamase domain"/>
    <property type="match status" value="1"/>
</dbReference>
<dbReference type="InterPro" id="IPR029229">
    <property type="entry name" value="Alkyl_sulf_C"/>
</dbReference>
<protein>
    <recommendedName>
        <fullName evidence="6">Metallo-beta-lactamase domain-containing protein</fullName>
    </recommendedName>
</protein>
<dbReference type="Gene3D" id="3.30.1050.10">
    <property type="entry name" value="SCP2 sterol-binding domain"/>
    <property type="match status" value="1"/>
</dbReference>
<dbReference type="EMBL" id="CP011807">
    <property type="protein sequence ID" value="AKM31175.1"/>
    <property type="molecule type" value="Genomic_DNA"/>
</dbReference>
<dbReference type="InterPro" id="IPR036866">
    <property type="entry name" value="RibonucZ/Hydroxyglut_hydro"/>
</dbReference>
<dbReference type="STRING" id="656179.AB870_15190"/>
<evidence type="ECO:0000313" key="8">
    <source>
        <dbReference type="Proteomes" id="UP000035651"/>
    </source>
</evidence>
<dbReference type="Pfam" id="PF14863">
    <property type="entry name" value="Alkyl_sulf_dimr"/>
    <property type="match status" value="1"/>
</dbReference>
<evidence type="ECO:0000256" key="5">
    <source>
        <dbReference type="SAM" id="SignalP"/>
    </source>
</evidence>
<dbReference type="InterPro" id="IPR029228">
    <property type="entry name" value="Alkyl_sulf_dimr"/>
</dbReference>
<dbReference type="Pfam" id="PF14864">
    <property type="entry name" value="Alkyl_sulf_C"/>
    <property type="match status" value="1"/>
</dbReference>
<dbReference type="Gene3D" id="1.25.40.880">
    <property type="entry name" value="Alkyl sulfatase, dimerisation domain"/>
    <property type="match status" value="1"/>
</dbReference>
<dbReference type="InterPro" id="IPR052195">
    <property type="entry name" value="Bact_Alkyl/Aryl-Sulfatase"/>
</dbReference>